<evidence type="ECO:0000256" key="1">
    <source>
        <dbReference type="ARBA" id="ARBA00023015"/>
    </source>
</evidence>
<evidence type="ECO:0000259" key="4">
    <source>
        <dbReference type="PROSITE" id="PS51063"/>
    </source>
</evidence>
<dbReference type="SUPFAM" id="SSF46785">
    <property type="entry name" value="Winged helix' DNA-binding domain"/>
    <property type="match status" value="1"/>
</dbReference>
<sequence length="218" mass="25687">MDNRALQQYVDRNNFPVIRKGYRKYLTFEGFEDSNSHILKSGIVKASVISNDGREFNLRYIKDLEIVSVLRDEYSQFIDSPYNIRIESESAEFYRINRVKFWRDVNEDPELQHYVKDFYRYRLLRVMKKMQQMLMNGKLGAVCTQLFELCDLFGLQTPDGILINFPITNEEIAKFCGISSASSVNRILQQLKKMSILTVKDHKILIIDMDHLKDHIIT</sequence>
<keyword evidence="3" id="KW-0804">Transcription</keyword>
<dbReference type="RefSeq" id="WP_022796118.1">
    <property type="nucleotide sequence ID" value="NZ_FUKW01000150.1"/>
</dbReference>
<keyword evidence="1" id="KW-0805">Transcription regulation</keyword>
<reference evidence="5 6" key="1">
    <citation type="submission" date="2017-02" db="EMBL/GenBank/DDBJ databases">
        <authorList>
            <person name="Peterson S.W."/>
        </authorList>
    </citation>
    <scope>NUCLEOTIDE SEQUENCE [LARGE SCALE GENOMIC DNA]</scope>
    <source>
        <strain evidence="5 6">42ea</strain>
    </source>
</reference>
<dbReference type="AlphaFoldDB" id="A0A1R4KJT5"/>
<dbReference type="InterPro" id="IPR012318">
    <property type="entry name" value="HTH_CRP"/>
</dbReference>
<dbReference type="InterPro" id="IPR018490">
    <property type="entry name" value="cNMP-bd_dom_sf"/>
</dbReference>
<dbReference type="Pfam" id="PF13545">
    <property type="entry name" value="HTH_Crp_2"/>
    <property type="match status" value="1"/>
</dbReference>
<feature type="domain" description="HTH crp-type" evidence="4">
    <location>
        <begin position="136"/>
        <end position="210"/>
    </location>
</feature>
<dbReference type="SMART" id="SM00419">
    <property type="entry name" value="HTH_CRP"/>
    <property type="match status" value="1"/>
</dbReference>
<name>A0A1R4KJT5_9LACT</name>
<proteinExistence type="predicted"/>
<dbReference type="SUPFAM" id="SSF51206">
    <property type="entry name" value="cAMP-binding domain-like"/>
    <property type="match status" value="1"/>
</dbReference>
<dbReference type="InterPro" id="IPR018335">
    <property type="entry name" value="Tscrpt_reg_HTH_Crp-type_CS"/>
</dbReference>
<dbReference type="Gene3D" id="2.60.120.10">
    <property type="entry name" value="Jelly Rolls"/>
    <property type="match status" value="1"/>
</dbReference>
<dbReference type="PROSITE" id="PS51063">
    <property type="entry name" value="HTH_CRP_2"/>
    <property type="match status" value="1"/>
</dbReference>
<evidence type="ECO:0000256" key="2">
    <source>
        <dbReference type="ARBA" id="ARBA00023125"/>
    </source>
</evidence>
<protein>
    <submittedName>
        <fullName evidence="5">Transcriptional regulator, Crp/Fnr family</fullName>
    </submittedName>
</protein>
<dbReference type="GO" id="GO:0003700">
    <property type="term" value="F:DNA-binding transcription factor activity"/>
    <property type="evidence" value="ECO:0007669"/>
    <property type="project" value="InterPro"/>
</dbReference>
<dbReference type="InterPro" id="IPR036388">
    <property type="entry name" value="WH-like_DNA-bd_sf"/>
</dbReference>
<accession>A0A1R4KJT5</accession>
<organism evidence="5 6">
    <name type="scientific">Marinilactibacillus psychrotolerans 42ea</name>
    <dbReference type="NCBI Taxonomy" id="1255609"/>
    <lineage>
        <taxon>Bacteria</taxon>
        <taxon>Bacillati</taxon>
        <taxon>Bacillota</taxon>
        <taxon>Bacilli</taxon>
        <taxon>Lactobacillales</taxon>
        <taxon>Carnobacteriaceae</taxon>
        <taxon>Marinilactibacillus</taxon>
    </lineage>
</organism>
<evidence type="ECO:0000313" key="6">
    <source>
        <dbReference type="Proteomes" id="UP000195611"/>
    </source>
</evidence>
<dbReference type="InterPro" id="IPR036390">
    <property type="entry name" value="WH_DNA-bd_sf"/>
</dbReference>
<dbReference type="GO" id="GO:0003677">
    <property type="term" value="F:DNA binding"/>
    <property type="evidence" value="ECO:0007669"/>
    <property type="project" value="UniProtKB-KW"/>
</dbReference>
<evidence type="ECO:0000313" key="5">
    <source>
        <dbReference type="EMBL" id="SJN44492.1"/>
    </source>
</evidence>
<dbReference type="EMBL" id="FUKW01000150">
    <property type="protein sequence ID" value="SJN44492.1"/>
    <property type="molecule type" value="Genomic_DNA"/>
</dbReference>
<dbReference type="Proteomes" id="UP000195611">
    <property type="component" value="Unassembled WGS sequence"/>
</dbReference>
<dbReference type="InterPro" id="IPR014710">
    <property type="entry name" value="RmlC-like_jellyroll"/>
</dbReference>
<gene>
    <name evidence="5" type="ORF">FM115_10625</name>
</gene>
<evidence type="ECO:0000256" key="3">
    <source>
        <dbReference type="ARBA" id="ARBA00023163"/>
    </source>
</evidence>
<keyword evidence="2" id="KW-0238">DNA-binding</keyword>
<dbReference type="PROSITE" id="PS00042">
    <property type="entry name" value="HTH_CRP_1"/>
    <property type="match status" value="1"/>
</dbReference>
<dbReference type="Gene3D" id="1.10.10.10">
    <property type="entry name" value="Winged helix-like DNA-binding domain superfamily/Winged helix DNA-binding domain"/>
    <property type="match status" value="1"/>
</dbReference>